<accession>A0A0R1LST0</accession>
<evidence type="ECO:0000256" key="1">
    <source>
        <dbReference type="SAM" id="Phobius"/>
    </source>
</evidence>
<organism evidence="2 3">
    <name type="scientific">Secundilactobacillus odoratitofui DSM 19909 = JCM 15043</name>
    <dbReference type="NCBI Taxonomy" id="1423776"/>
    <lineage>
        <taxon>Bacteria</taxon>
        <taxon>Bacillati</taxon>
        <taxon>Bacillota</taxon>
        <taxon>Bacilli</taxon>
        <taxon>Lactobacillales</taxon>
        <taxon>Lactobacillaceae</taxon>
        <taxon>Secundilactobacillus</taxon>
    </lineage>
</organism>
<dbReference type="AlphaFoldDB" id="A0A0R1LST0"/>
<dbReference type="PATRIC" id="fig|1423776.4.peg.640"/>
<gene>
    <name evidence="2" type="ORF">FD04_GL000637</name>
</gene>
<keyword evidence="1" id="KW-1133">Transmembrane helix</keyword>
<proteinExistence type="predicted"/>
<keyword evidence="1" id="KW-0472">Membrane</keyword>
<protein>
    <submittedName>
        <fullName evidence="2">Uncharacterized protein</fullName>
    </submittedName>
</protein>
<evidence type="ECO:0000313" key="3">
    <source>
        <dbReference type="Proteomes" id="UP000051160"/>
    </source>
</evidence>
<name>A0A0R1LST0_9LACO</name>
<keyword evidence="3" id="KW-1185">Reference proteome</keyword>
<reference evidence="2 3" key="1">
    <citation type="journal article" date="2015" name="Genome Announc.">
        <title>Expanding the biotechnology potential of lactobacilli through comparative genomics of 213 strains and associated genera.</title>
        <authorList>
            <person name="Sun Z."/>
            <person name="Harris H.M."/>
            <person name="McCann A."/>
            <person name="Guo C."/>
            <person name="Argimon S."/>
            <person name="Zhang W."/>
            <person name="Yang X."/>
            <person name="Jeffery I.B."/>
            <person name="Cooney J.C."/>
            <person name="Kagawa T.F."/>
            <person name="Liu W."/>
            <person name="Song Y."/>
            <person name="Salvetti E."/>
            <person name="Wrobel A."/>
            <person name="Rasinkangas P."/>
            <person name="Parkhill J."/>
            <person name="Rea M.C."/>
            <person name="O'Sullivan O."/>
            <person name="Ritari J."/>
            <person name="Douillard F.P."/>
            <person name="Paul Ross R."/>
            <person name="Yang R."/>
            <person name="Briner A.E."/>
            <person name="Felis G.E."/>
            <person name="de Vos W.M."/>
            <person name="Barrangou R."/>
            <person name="Klaenhammer T.R."/>
            <person name="Caufield P.W."/>
            <person name="Cui Y."/>
            <person name="Zhang H."/>
            <person name="O'Toole P.W."/>
        </authorList>
    </citation>
    <scope>NUCLEOTIDE SEQUENCE [LARGE SCALE GENOMIC DNA]</scope>
    <source>
        <strain evidence="2 3">DSM 19909</strain>
    </source>
</reference>
<comment type="caution">
    <text evidence="2">The sequence shown here is derived from an EMBL/GenBank/DDBJ whole genome shotgun (WGS) entry which is preliminary data.</text>
</comment>
<evidence type="ECO:0000313" key="2">
    <source>
        <dbReference type="EMBL" id="KRK98892.1"/>
    </source>
</evidence>
<dbReference type="EMBL" id="AZEE01000027">
    <property type="protein sequence ID" value="KRK98892.1"/>
    <property type="molecule type" value="Genomic_DNA"/>
</dbReference>
<keyword evidence="1" id="KW-0812">Transmembrane</keyword>
<feature type="transmembrane region" description="Helical" evidence="1">
    <location>
        <begin position="54"/>
        <end position="71"/>
    </location>
</feature>
<dbReference type="Proteomes" id="UP000051160">
    <property type="component" value="Unassembled WGS sequence"/>
</dbReference>
<dbReference type="RefSeq" id="WP_235805645.1">
    <property type="nucleotide sequence ID" value="NZ_AZEE01000027.1"/>
</dbReference>
<sequence length="204" mass="23094">MAMTQWSLLNISAAQVLWIGLMSYPATILVWFVVNALHRLRTMTTTLIKPSRRLLIVGLLAWGLFLIIGVHNDRVNKTQPMQAVETTINHALKSSKPQQLRNGSDGSTPTYRLLADGQLVNLVAVTYQTDREAQYTGTLFVRHKAYNVKVVVRKTRHFWRTTTQIRQLSVVGKARYNDPYSTTWNKKIDEDAVLLTGSLANWAG</sequence>
<feature type="transmembrane region" description="Helical" evidence="1">
    <location>
        <begin position="12"/>
        <end position="34"/>
    </location>
</feature>